<accession>A0A1I0L4C0</accession>
<dbReference type="Proteomes" id="UP000199181">
    <property type="component" value="Unassembled WGS sequence"/>
</dbReference>
<name>A0A1I0L4C0_9BACT</name>
<keyword evidence="3" id="KW-1185">Reference proteome</keyword>
<dbReference type="AlphaFoldDB" id="A0A1I0L4C0"/>
<keyword evidence="1" id="KW-0472">Membrane</keyword>
<evidence type="ECO:0000256" key="1">
    <source>
        <dbReference type="SAM" id="Phobius"/>
    </source>
</evidence>
<evidence type="ECO:0000313" key="3">
    <source>
        <dbReference type="Proteomes" id="UP000199181"/>
    </source>
</evidence>
<feature type="transmembrane region" description="Helical" evidence="1">
    <location>
        <begin position="63"/>
        <end position="83"/>
    </location>
</feature>
<evidence type="ECO:0000313" key="2">
    <source>
        <dbReference type="EMBL" id="SEU34460.1"/>
    </source>
</evidence>
<organism evidence="2 3">
    <name type="scientific">Stigmatella erecta</name>
    <dbReference type="NCBI Taxonomy" id="83460"/>
    <lineage>
        <taxon>Bacteria</taxon>
        <taxon>Pseudomonadati</taxon>
        <taxon>Myxococcota</taxon>
        <taxon>Myxococcia</taxon>
        <taxon>Myxococcales</taxon>
        <taxon>Cystobacterineae</taxon>
        <taxon>Archangiaceae</taxon>
        <taxon>Stigmatella</taxon>
    </lineage>
</organism>
<protein>
    <submittedName>
        <fullName evidence="2">Uncharacterized protein</fullName>
    </submittedName>
</protein>
<keyword evidence="1" id="KW-0812">Transmembrane</keyword>
<reference evidence="3" key="1">
    <citation type="submission" date="2016-10" db="EMBL/GenBank/DDBJ databases">
        <authorList>
            <person name="Varghese N."/>
            <person name="Submissions S."/>
        </authorList>
    </citation>
    <scope>NUCLEOTIDE SEQUENCE [LARGE SCALE GENOMIC DNA]</scope>
    <source>
        <strain evidence="3">DSM 16858</strain>
    </source>
</reference>
<dbReference type="EMBL" id="FOIJ01000019">
    <property type="protein sequence ID" value="SEU34460.1"/>
    <property type="molecule type" value="Genomic_DNA"/>
</dbReference>
<sequence length="87" mass="9764">MDSWQETLSFDLMHAQRFATGLCGRMLPCRAPHIPRCLPLTEGCIPRGRPYLRGMFFFFSNKLGCLGSVAVSLALSGLLYFLFFRAG</sequence>
<keyword evidence="1" id="KW-1133">Transmembrane helix</keyword>
<proteinExistence type="predicted"/>
<gene>
    <name evidence="2" type="ORF">SAMN05443639_11956</name>
</gene>